<feature type="domain" description="ACT" evidence="12">
    <location>
        <begin position="294"/>
        <end position="373"/>
    </location>
</feature>
<name>A0ABW8BK52_9ACTN</name>
<evidence type="ECO:0000256" key="6">
    <source>
        <dbReference type="ARBA" id="ARBA00023002"/>
    </source>
</evidence>
<evidence type="ECO:0000256" key="1">
    <source>
        <dbReference type="ARBA" id="ARBA00005067"/>
    </source>
</evidence>
<evidence type="ECO:0000256" key="8">
    <source>
        <dbReference type="ARBA" id="ARBA00023141"/>
    </source>
</evidence>
<feature type="domain" description="Prephenate/arogenate dehydrogenase" evidence="11">
    <location>
        <begin position="2"/>
        <end position="283"/>
    </location>
</feature>
<accession>A0ABW8BK52</accession>
<evidence type="ECO:0000256" key="10">
    <source>
        <dbReference type="SAM" id="MobiDB-lite"/>
    </source>
</evidence>
<protein>
    <recommendedName>
        <fullName evidence="4">Prephenate dehydrogenase</fullName>
        <ecNumber evidence="3">1.3.1.12</ecNumber>
    </recommendedName>
</protein>
<dbReference type="PANTHER" id="PTHR21363">
    <property type="entry name" value="PREPHENATE DEHYDROGENASE"/>
    <property type="match status" value="1"/>
</dbReference>
<sequence length="390" mass="40094">MRTAAVVGTGLIGTSIALALTRHGVTVYLADADVSAARTAAALGAGLVGGPPVPADIAVLAVPPARVGAVLAEQQRRRLARCYTDVASVKGGPEREVAAAGADAAVFIGGHPMAGRERSGPLAACATLFEERTWVLSPSAHTGRDTLNRALELVALCGAVPVLMDSEAHDRAVAVVSHAPHVVAALMAARLQHLSPDAVRLAGQGVRDVTRIADGDVRLWSDILESNATAVADVLEEVAGDLIGTVAALRALAGEDTGARAGGTARLADLLTRGLAGRGAIAGKHKTPDLTCVPVRIRIGDQPGELARLLGTASELGINIEDMSIDHTPDKPSGLVELMVSPTAALGMAQRLKDCGWRVQRVADHSGPRTPSRRTGTATRRDRTGARTAA</sequence>
<evidence type="ECO:0000256" key="2">
    <source>
        <dbReference type="ARBA" id="ARBA00007964"/>
    </source>
</evidence>
<feature type="compositionally biased region" description="Basic and acidic residues" evidence="10">
    <location>
        <begin position="379"/>
        <end position="390"/>
    </location>
</feature>
<dbReference type="InterPro" id="IPR036291">
    <property type="entry name" value="NAD(P)-bd_dom_sf"/>
</dbReference>
<dbReference type="SUPFAM" id="SSF51735">
    <property type="entry name" value="NAD(P)-binding Rossmann-fold domains"/>
    <property type="match status" value="1"/>
</dbReference>
<dbReference type="InterPro" id="IPR046826">
    <property type="entry name" value="PDH_N"/>
</dbReference>
<dbReference type="NCBIfam" id="NF005112">
    <property type="entry name" value="PRK06545.2-4"/>
    <property type="match status" value="1"/>
</dbReference>
<dbReference type="InterPro" id="IPR008927">
    <property type="entry name" value="6-PGluconate_DH-like_C_sf"/>
</dbReference>
<dbReference type="InterPro" id="IPR003099">
    <property type="entry name" value="Prephen_DH"/>
</dbReference>
<dbReference type="Pfam" id="PF02153">
    <property type="entry name" value="PDH_N"/>
    <property type="match status" value="1"/>
</dbReference>
<keyword evidence="8" id="KW-0028">Amino-acid biosynthesis</keyword>
<dbReference type="EMBL" id="JBITPR010000060">
    <property type="protein sequence ID" value="MFI7875417.1"/>
    <property type="molecule type" value="Genomic_DNA"/>
</dbReference>
<reference evidence="13 14" key="1">
    <citation type="submission" date="2024-07" db="EMBL/GenBank/DDBJ databases">
        <title>Whole genome sequencing of Prodigiosin pigment-producing Streptomyces salinarius isolated from rhizosphere soil of Arachis hypogaea.</title>
        <authorList>
            <person name="Vidhya A."/>
            <person name="Ramya S."/>
        </authorList>
    </citation>
    <scope>NUCLEOTIDE SEQUENCE [LARGE SCALE GENOMIC DNA]</scope>
    <source>
        <strain evidence="13 14">VRMG2420</strain>
    </source>
</reference>
<evidence type="ECO:0000313" key="14">
    <source>
        <dbReference type="Proteomes" id="UP001614264"/>
    </source>
</evidence>
<dbReference type="EC" id="1.3.1.12" evidence="3"/>
<evidence type="ECO:0000256" key="3">
    <source>
        <dbReference type="ARBA" id="ARBA00012068"/>
    </source>
</evidence>
<dbReference type="Pfam" id="PF20463">
    <property type="entry name" value="PDH_C"/>
    <property type="match status" value="1"/>
</dbReference>
<dbReference type="InterPro" id="IPR050812">
    <property type="entry name" value="Preph/Arog_dehydrog"/>
</dbReference>
<dbReference type="NCBIfam" id="NF005109">
    <property type="entry name" value="PRK06545.2-1"/>
    <property type="match status" value="1"/>
</dbReference>
<evidence type="ECO:0000313" key="13">
    <source>
        <dbReference type="EMBL" id="MFI7875417.1"/>
    </source>
</evidence>
<organism evidence="13 14">
    <name type="scientific">Streptomyces salinarius</name>
    <dbReference type="NCBI Taxonomy" id="2762598"/>
    <lineage>
        <taxon>Bacteria</taxon>
        <taxon>Bacillati</taxon>
        <taxon>Actinomycetota</taxon>
        <taxon>Actinomycetes</taxon>
        <taxon>Kitasatosporales</taxon>
        <taxon>Streptomycetaceae</taxon>
        <taxon>Streptomyces</taxon>
    </lineage>
</organism>
<keyword evidence="8" id="KW-0057">Aromatic amino acid biosynthesis</keyword>
<evidence type="ECO:0000256" key="4">
    <source>
        <dbReference type="ARBA" id="ARBA00016891"/>
    </source>
</evidence>
<dbReference type="SUPFAM" id="SSF55021">
    <property type="entry name" value="ACT-like"/>
    <property type="match status" value="1"/>
</dbReference>
<dbReference type="Gene3D" id="1.10.3660.10">
    <property type="entry name" value="6-phosphogluconate dehydrogenase C-terminal like domain"/>
    <property type="match status" value="1"/>
</dbReference>
<comment type="catalytic activity">
    <reaction evidence="9">
        <text>prephenate + NAD(+) = 3-(4-hydroxyphenyl)pyruvate + CO2 + NADH</text>
        <dbReference type="Rhea" id="RHEA:13869"/>
        <dbReference type="ChEBI" id="CHEBI:16526"/>
        <dbReference type="ChEBI" id="CHEBI:29934"/>
        <dbReference type="ChEBI" id="CHEBI:36242"/>
        <dbReference type="ChEBI" id="CHEBI:57540"/>
        <dbReference type="ChEBI" id="CHEBI:57945"/>
        <dbReference type="EC" id="1.3.1.12"/>
    </reaction>
</comment>
<dbReference type="CDD" id="cd02116">
    <property type="entry name" value="ACT"/>
    <property type="match status" value="1"/>
</dbReference>
<dbReference type="InterPro" id="IPR046825">
    <property type="entry name" value="PDH_C"/>
</dbReference>
<comment type="pathway">
    <text evidence="1">Amino-acid biosynthesis; L-tyrosine biosynthesis; (4-hydroxyphenyl)pyruvate from prephenate (NAD(+) route): step 1/1.</text>
</comment>
<dbReference type="GO" id="GO:0008977">
    <property type="term" value="F:prephenate dehydrogenase (NAD+) activity"/>
    <property type="evidence" value="ECO:0007669"/>
    <property type="project" value="UniProtKB-EC"/>
</dbReference>
<evidence type="ECO:0000256" key="7">
    <source>
        <dbReference type="ARBA" id="ARBA00023027"/>
    </source>
</evidence>
<evidence type="ECO:0000259" key="11">
    <source>
        <dbReference type="PROSITE" id="PS51176"/>
    </source>
</evidence>
<proteinExistence type="inferred from homology"/>
<comment type="caution">
    <text evidence="13">The sequence shown here is derived from an EMBL/GenBank/DDBJ whole genome shotgun (WGS) entry which is preliminary data.</text>
</comment>
<feature type="region of interest" description="Disordered" evidence="10">
    <location>
        <begin position="361"/>
        <end position="390"/>
    </location>
</feature>
<dbReference type="Proteomes" id="UP001614264">
    <property type="component" value="Unassembled WGS sequence"/>
</dbReference>
<dbReference type="InterPro" id="IPR045865">
    <property type="entry name" value="ACT-like_dom_sf"/>
</dbReference>
<dbReference type="PROSITE" id="PS51176">
    <property type="entry name" value="PDH_ADH"/>
    <property type="match status" value="1"/>
</dbReference>
<keyword evidence="6 13" id="KW-0560">Oxidoreductase</keyword>
<evidence type="ECO:0000256" key="5">
    <source>
        <dbReference type="ARBA" id="ARBA00022498"/>
    </source>
</evidence>
<keyword evidence="14" id="KW-1185">Reference proteome</keyword>
<gene>
    <name evidence="13" type="ORF">AB4829_33100</name>
</gene>
<dbReference type="PANTHER" id="PTHR21363:SF0">
    <property type="entry name" value="PREPHENATE DEHYDROGENASE [NADP(+)]"/>
    <property type="match status" value="1"/>
</dbReference>
<comment type="similarity">
    <text evidence="2">Belongs to the prephenate/arogenate dehydrogenase family.</text>
</comment>
<keyword evidence="5" id="KW-0827">Tyrosine biosynthesis</keyword>
<evidence type="ECO:0000256" key="9">
    <source>
        <dbReference type="ARBA" id="ARBA00049260"/>
    </source>
</evidence>
<dbReference type="SUPFAM" id="SSF48179">
    <property type="entry name" value="6-phosphogluconate dehydrogenase C-terminal domain-like"/>
    <property type="match status" value="1"/>
</dbReference>
<dbReference type="InterPro" id="IPR002912">
    <property type="entry name" value="ACT_dom"/>
</dbReference>
<evidence type="ECO:0000259" key="12">
    <source>
        <dbReference type="PROSITE" id="PS51671"/>
    </source>
</evidence>
<dbReference type="RefSeq" id="WP_399594749.1">
    <property type="nucleotide sequence ID" value="NZ_JBITPR010000060.1"/>
</dbReference>
<dbReference type="PROSITE" id="PS51671">
    <property type="entry name" value="ACT"/>
    <property type="match status" value="1"/>
</dbReference>
<keyword evidence="7" id="KW-0520">NAD</keyword>
<dbReference type="Gene3D" id="3.40.50.720">
    <property type="entry name" value="NAD(P)-binding Rossmann-like Domain"/>
    <property type="match status" value="1"/>
</dbReference>